<reference evidence="2" key="1">
    <citation type="submission" date="2016-10" db="EMBL/GenBank/DDBJ databases">
        <authorList>
            <person name="Varghese N."/>
            <person name="Submissions S."/>
        </authorList>
    </citation>
    <scope>NUCLEOTIDE SEQUENCE [LARGE SCALE GENOMIC DNA]</scope>
    <source>
        <strain evidence="2">DSM 17072</strain>
    </source>
</reference>
<accession>A0A1H0ZYJ1</accession>
<dbReference type="EMBL" id="FNKL01000002">
    <property type="protein sequence ID" value="SDQ32086.1"/>
    <property type="molecule type" value="Genomic_DNA"/>
</dbReference>
<name>A0A1H0ZYJ1_9FLAO</name>
<evidence type="ECO:0000313" key="1">
    <source>
        <dbReference type="EMBL" id="SDQ32086.1"/>
    </source>
</evidence>
<dbReference type="STRING" id="311333.SAMN05421664_1129"/>
<evidence type="ECO:0000313" key="2">
    <source>
        <dbReference type="Proteomes" id="UP000199627"/>
    </source>
</evidence>
<dbReference type="Proteomes" id="UP000199627">
    <property type="component" value="Unassembled WGS sequence"/>
</dbReference>
<gene>
    <name evidence="1" type="ORF">SAMN05421664_1129</name>
</gene>
<keyword evidence="2" id="KW-1185">Reference proteome</keyword>
<proteinExistence type="predicted"/>
<dbReference type="AlphaFoldDB" id="A0A1H0ZYJ1"/>
<protein>
    <submittedName>
        <fullName evidence="1">Uncharacterized protein</fullName>
    </submittedName>
</protein>
<dbReference type="OrthoDB" id="1254299at2"/>
<sequence>MKTLLKILFISNLFFIYDCKAQTTSDYITFYNGVVPQLNSIVPNKTQFYGQNFSNFYNELLTKHIDIVMLNYDTKTDPGAKYYILRLFFANTNMWSISTDNTYQFPSIAITFENEIPSQIKNMVEESGSKWNSTLAQFFANMKIEKIKFIGVNGYNSPDRSLK</sequence>
<dbReference type="RefSeq" id="WP_139166212.1">
    <property type="nucleotide sequence ID" value="NZ_FNKL01000002.1"/>
</dbReference>
<organism evidence="1 2">
    <name type="scientific">Chryseobacterium soldanellicola</name>
    <dbReference type="NCBI Taxonomy" id="311333"/>
    <lineage>
        <taxon>Bacteria</taxon>
        <taxon>Pseudomonadati</taxon>
        <taxon>Bacteroidota</taxon>
        <taxon>Flavobacteriia</taxon>
        <taxon>Flavobacteriales</taxon>
        <taxon>Weeksellaceae</taxon>
        <taxon>Chryseobacterium group</taxon>
        <taxon>Chryseobacterium</taxon>
    </lineage>
</organism>